<accession>R9A263</accession>
<gene>
    <name evidence="3" type="ORF">LEP1GSC195_1893</name>
</gene>
<dbReference type="EMBL" id="AOGZ02000014">
    <property type="protein sequence ID" value="EOQ96278.1"/>
    <property type="molecule type" value="Genomic_DNA"/>
</dbReference>
<dbReference type="RefSeq" id="WP_015681629.1">
    <property type="nucleotide sequence ID" value="NZ_AOGZ02000014.1"/>
</dbReference>
<reference evidence="3" key="1">
    <citation type="submission" date="2013-04" db="EMBL/GenBank/DDBJ databases">
        <authorList>
            <person name="Harkins D.M."/>
            <person name="Durkin A.S."/>
            <person name="Brinkac L.M."/>
            <person name="Haft D.H."/>
            <person name="Selengut J.D."/>
            <person name="Sanka R."/>
            <person name="DePew J."/>
            <person name="Purushe J."/>
            <person name="Galloway R.L."/>
            <person name="Vinetz J.M."/>
            <person name="Sutton G.G."/>
            <person name="Nierman W.C."/>
            <person name="Fouts D.E."/>
        </authorList>
    </citation>
    <scope>NUCLEOTIDE SEQUENCE [LARGE SCALE GENOMIC DNA]</scope>
    <source>
        <strain evidence="3">CDC</strain>
    </source>
</reference>
<evidence type="ECO:0000313" key="4">
    <source>
        <dbReference type="Proteomes" id="UP000013984"/>
    </source>
</evidence>
<name>R9A263_9LEPT</name>
<organism evidence="3 4">
    <name type="scientific">Leptospira wolbachii serovar Codice str. CDC</name>
    <dbReference type="NCBI Taxonomy" id="1218599"/>
    <lineage>
        <taxon>Bacteria</taxon>
        <taxon>Pseudomonadati</taxon>
        <taxon>Spirochaetota</taxon>
        <taxon>Spirochaetia</taxon>
        <taxon>Leptospirales</taxon>
        <taxon>Leptospiraceae</taxon>
        <taxon>Leptospira</taxon>
    </lineage>
</organism>
<dbReference type="PANTHER" id="PTHR41786:SF1">
    <property type="entry name" value="6-HYDROXYMETHYLPTERIN DIPHOSPHOKINASE MPTE-LIKE DOMAIN-CONTAINING PROTEIN"/>
    <property type="match status" value="1"/>
</dbReference>
<dbReference type="PANTHER" id="PTHR41786">
    <property type="entry name" value="MOTILITY ACCESSORY FACTOR MAF"/>
    <property type="match status" value="1"/>
</dbReference>
<protein>
    <submittedName>
        <fullName evidence="3">PF01973 family protein</fullName>
    </submittedName>
</protein>
<dbReference type="Proteomes" id="UP000013984">
    <property type="component" value="Unassembled WGS sequence"/>
</dbReference>
<evidence type="ECO:0000259" key="2">
    <source>
        <dbReference type="Pfam" id="PF01973"/>
    </source>
</evidence>
<proteinExistence type="predicted"/>
<comment type="caution">
    <text evidence="3">The sequence shown here is derived from an EMBL/GenBank/DDBJ whole genome shotgun (WGS) entry which is preliminary data.</text>
</comment>
<dbReference type="OrthoDB" id="5291305at2"/>
<keyword evidence="4" id="KW-1185">Reference proteome</keyword>
<dbReference type="STRING" id="1218599.LEP1GSC195_1893"/>
<evidence type="ECO:0000256" key="1">
    <source>
        <dbReference type="SAM" id="MobiDB-lite"/>
    </source>
</evidence>
<feature type="domain" description="6-hydroxymethylpterin diphosphokinase MptE-like" evidence="2">
    <location>
        <begin position="212"/>
        <end position="388"/>
    </location>
</feature>
<sequence length="643" mass="73728">MSQIIDPISSEIFERKPYLQNYFRNLRSGNLWELGSAKKDGEYYVSLNGEPLSSSFSPLTQAIRLLDTYSLKPTDIVILFGLGNPHLVQKISETLAPGQILILIGDDETLIPVIWDKVLKPVMTVPGRHLFSGELFFPLFFNYLDSLPIERVSGLKIIRNPTDTNRNPIYRELEDKTQTVFSAKMSDLLTKFEFERLWIKNSIWNLVHVGKRNPVRYPISSLKEKFRGLTAVLVSAGPSLRKNIPWLQSVRDKVFVFSCDTSLKVLIKAGIQADGVVTLDAQTNSFFHFMGEDLTTIPLFADLVSSPTLLREPMFQAVVHSVTAKYQVDAEGSLVREVTAGGELAEQVFREVGDIQSGGSVATTAFDMLRFMGFTSVYFLGQDLAYSGREIHSTGTHHNEKWLTLLNRKNSLERINEVIIRKRETRFVPRANGDGSVLTDYVLDLYRHWFEESATSVSEMQLFNVNEDGALIAGITSLDPEKAKKILDATPHHNYPWRDLPIWNLVSQNANGTIIPTERKNPVSNNKSESAKLKKEPQPYLLPNGSESLYKRIQKDLEFMEQGLERFERETPKESFQDSDIWIWMREESYLRRMVRKTEIYILRHKDLETERKNQLLIQSIKKEIRYLKRSLYPMMDSFPEKG</sequence>
<dbReference type="Pfam" id="PF01973">
    <property type="entry name" value="MptE-like"/>
    <property type="match status" value="1"/>
</dbReference>
<evidence type="ECO:0000313" key="3">
    <source>
        <dbReference type="EMBL" id="EOQ96278.1"/>
    </source>
</evidence>
<dbReference type="InterPro" id="IPR002826">
    <property type="entry name" value="MptE-like"/>
</dbReference>
<feature type="region of interest" description="Disordered" evidence="1">
    <location>
        <begin position="516"/>
        <end position="538"/>
    </location>
</feature>
<dbReference type="AlphaFoldDB" id="R9A263"/>